<sequence>MGDKTNNGENSADTAADIAPQYKSSFTSFLKDVASFTGDLSALTCPAFLLNGISLLEYSAYWADHPELFAAISVPESPAERMVAVARWFTSTLYGSYFARCVGSSEKKPYNPILGEQFLCKCSDVDGCGETLLASEQVSHHPPISAFYIENTKAGVYVNGHCGQKSKFKGTSIQVIQTGRVTLRLTQNDEVYVVTYPDLYIRSLFTGSPFLELIGTTTIECSNGYITEFEFLGKPWFGGKYHKFSGNVYHKDDPKTSLYTIAGRWMADSTITNCATDTTETFFDATTQPPAERIVAPLEEQKDNESRKVWAKVTEALQSQDYPAANSYKSEIENAQRTLRKERADKGEEWKQSLFHFLSDPAEENLNTFQYKNKSSSSDIGAWVYNDSLHLKNRS</sequence>
<dbReference type="EMBL" id="JASJQH010006896">
    <property type="protein sequence ID" value="KAK9728474.1"/>
    <property type="molecule type" value="Genomic_DNA"/>
</dbReference>
<dbReference type="InterPro" id="IPR037239">
    <property type="entry name" value="OSBP_sf"/>
</dbReference>
<gene>
    <name evidence="3" type="primary">kes1_1</name>
    <name evidence="3" type="ORF">K7432_001018</name>
</gene>
<dbReference type="Pfam" id="PF01237">
    <property type="entry name" value="Oxysterol_BP"/>
    <property type="match status" value="1"/>
</dbReference>
<evidence type="ECO:0000256" key="2">
    <source>
        <dbReference type="RuleBase" id="RU003844"/>
    </source>
</evidence>
<evidence type="ECO:0000313" key="3">
    <source>
        <dbReference type="EMBL" id="KAK9728474.1"/>
    </source>
</evidence>
<dbReference type="Gene3D" id="1.10.287.2720">
    <property type="match status" value="1"/>
</dbReference>
<evidence type="ECO:0000313" key="4">
    <source>
        <dbReference type="Proteomes" id="UP001479436"/>
    </source>
</evidence>
<dbReference type="Gene3D" id="6.10.250.1430">
    <property type="match status" value="1"/>
</dbReference>
<comment type="similarity">
    <text evidence="1 2">Belongs to the OSBP family.</text>
</comment>
<protein>
    <submittedName>
        <fullName evidence="3">Oxysterol-binding protein 4</fullName>
    </submittedName>
</protein>
<dbReference type="InterPro" id="IPR000648">
    <property type="entry name" value="Oxysterol-bd"/>
</dbReference>
<comment type="caution">
    <text evidence="3">The sequence shown here is derived from an EMBL/GenBank/DDBJ whole genome shotgun (WGS) entry which is preliminary data.</text>
</comment>
<organism evidence="3 4">
    <name type="scientific">Basidiobolus ranarum</name>
    <dbReference type="NCBI Taxonomy" id="34480"/>
    <lineage>
        <taxon>Eukaryota</taxon>
        <taxon>Fungi</taxon>
        <taxon>Fungi incertae sedis</taxon>
        <taxon>Zoopagomycota</taxon>
        <taxon>Entomophthoromycotina</taxon>
        <taxon>Basidiobolomycetes</taxon>
        <taxon>Basidiobolales</taxon>
        <taxon>Basidiobolaceae</taxon>
        <taxon>Basidiobolus</taxon>
    </lineage>
</organism>
<dbReference type="InterPro" id="IPR018494">
    <property type="entry name" value="Oxysterol-bd_CS"/>
</dbReference>
<reference evidence="3 4" key="1">
    <citation type="submission" date="2023-04" db="EMBL/GenBank/DDBJ databases">
        <title>Genome of Basidiobolus ranarum AG-B5.</title>
        <authorList>
            <person name="Stajich J.E."/>
            <person name="Carter-House D."/>
            <person name="Gryganskyi A."/>
        </authorList>
    </citation>
    <scope>NUCLEOTIDE SEQUENCE [LARGE SCALE GENOMIC DNA]</scope>
    <source>
        <strain evidence="3 4">AG-B5</strain>
    </source>
</reference>
<proteinExistence type="inferred from homology"/>
<dbReference type="PANTHER" id="PTHR10972">
    <property type="entry name" value="OXYSTEROL-BINDING PROTEIN-RELATED"/>
    <property type="match status" value="1"/>
</dbReference>
<dbReference type="SUPFAM" id="SSF144000">
    <property type="entry name" value="Oxysterol-binding protein-like"/>
    <property type="match status" value="1"/>
</dbReference>
<dbReference type="Gene3D" id="3.30.70.3490">
    <property type="match status" value="1"/>
</dbReference>
<dbReference type="PANTHER" id="PTHR10972:SF184">
    <property type="entry name" value="OXYSTEROL-BINDING PROTEIN HOMOLOG 4-RELATED"/>
    <property type="match status" value="1"/>
</dbReference>
<accession>A0ABR2WA94</accession>
<name>A0ABR2WA94_9FUNG</name>
<evidence type="ECO:0000256" key="1">
    <source>
        <dbReference type="ARBA" id="ARBA00008842"/>
    </source>
</evidence>
<keyword evidence="4" id="KW-1185">Reference proteome</keyword>
<dbReference type="Proteomes" id="UP001479436">
    <property type="component" value="Unassembled WGS sequence"/>
</dbReference>
<dbReference type="PROSITE" id="PS01013">
    <property type="entry name" value="OSBP"/>
    <property type="match status" value="1"/>
</dbReference>
<dbReference type="Gene3D" id="2.40.160.120">
    <property type="match status" value="1"/>
</dbReference>